<dbReference type="AlphaFoldDB" id="A0A9X2V930"/>
<sequence>MLQDACRRYLGTASFMLWFCLLAGFAAPGSCQAQLTGTSGNTELIRLGGAPPKITFTARELSQGRTVEKTTQTITAEIGAAGGKSKVLYVRATGGSVKGIAETHGEVIDFRVLARNDRGKGKGFGALTPEVSLLASGNATFDVGPSRQALLRVRQTKVRVELTVRFTVELESPYVTPREEKMEIGYEIERSRS</sequence>
<dbReference type="RefSeq" id="WP_183991998.1">
    <property type="nucleotide sequence ID" value="NZ_JACIFG010000028.1"/>
</dbReference>
<gene>
    <name evidence="2" type="ORF">GGP45_003481</name>
</gene>
<feature type="chain" id="PRO_5041115019" evidence="1">
    <location>
        <begin position="27"/>
        <end position="193"/>
    </location>
</feature>
<evidence type="ECO:0000313" key="3">
    <source>
        <dbReference type="Proteomes" id="UP001155144"/>
    </source>
</evidence>
<comment type="caution">
    <text evidence="2">The sequence shown here is derived from an EMBL/GenBank/DDBJ whole genome shotgun (WGS) entry which is preliminary data.</text>
</comment>
<evidence type="ECO:0000256" key="1">
    <source>
        <dbReference type="SAM" id="SignalP"/>
    </source>
</evidence>
<dbReference type="Proteomes" id="UP001155144">
    <property type="component" value="Unassembled WGS sequence"/>
</dbReference>
<dbReference type="EMBL" id="JANUBL010000019">
    <property type="protein sequence ID" value="MCS4123110.1"/>
    <property type="molecule type" value="Genomic_DNA"/>
</dbReference>
<organism evidence="2 3">
    <name type="scientific">Salinibacter ruber</name>
    <dbReference type="NCBI Taxonomy" id="146919"/>
    <lineage>
        <taxon>Bacteria</taxon>
        <taxon>Pseudomonadati</taxon>
        <taxon>Rhodothermota</taxon>
        <taxon>Rhodothermia</taxon>
        <taxon>Rhodothermales</taxon>
        <taxon>Salinibacteraceae</taxon>
        <taxon>Salinibacter</taxon>
    </lineage>
</organism>
<evidence type="ECO:0000313" key="2">
    <source>
        <dbReference type="EMBL" id="MCS4123110.1"/>
    </source>
</evidence>
<reference evidence="2" key="1">
    <citation type="submission" date="2022-08" db="EMBL/GenBank/DDBJ databases">
        <title>Genomic Encyclopedia of Type Strains, Phase V (KMG-V): Genome sequencing to study the core and pangenomes of soil and plant-associated prokaryotes.</title>
        <authorList>
            <person name="Whitman W."/>
        </authorList>
    </citation>
    <scope>NUCLEOTIDE SEQUENCE</scope>
    <source>
        <strain evidence="2">SP3026</strain>
    </source>
</reference>
<name>A0A9X2V930_9BACT</name>
<feature type="signal peptide" evidence="1">
    <location>
        <begin position="1"/>
        <end position="26"/>
    </location>
</feature>
<keyword evidence="1" id="KW-0732">Signal</keyword>
<protein>
    <submittedName>
        <fullName evidence="2">Uncharacterized protein</fullName>
    </submittedName>
</protein>
<accession>A0A9X2V930</accession>
<proteinExistence type="predicted"/>